<sequence length="480" mass="53340">MALDHIHPSQTRFSCELCRRQKAKCQRIRQTDPKCARCTILRVECTPGQQRKVGRPKQRTDSRKDVSKIPSSKSSSIIKQPLHRRLNRQKQQIARNALGTTQVFPPFMNTEHGLGWRSSMTSPTNLSTPTPMLITAAPNAFIPPPAWPTVGIVQIHQNTLTWNFTNIINDGFPLANFDSTFGFATTHARSLDKAANRIPYVSATPVIPGLEGAVDNIETSDTLAKLSKINVELHVRVAAAEINKTSLDFNSLIYQNSPLFIDNYTLAVFTLKASQDFVQLLMRLLNSRQCHELPSTSQKPGSLYPESMTVQLQPYLDNILDSNSTSTPPFFSAVLQPVLTPLALTIISIFTQLISVYGLFLEHFSTRIERFSTDPIAPIPGIIFGGLPLDTPCMQGILFFNGVIHLLETMEWALGISEREDDTVGLLSDRQIEILWSELDGGLGITPGGGTMRPADVRKLLGKMAMILNRLSVVYQPQHI</sequence>
<name>A0A5N6ZML1_9EURO</name>
<dbReference type="OrthoDB" id="3434319at2759"/>
<evidence type="ECO:0000256" key="2">
    <source>
        <dbReference type="ARBA" id="ARBA00023125"/>
    </source>
</evidence>
<protein>
    <recommendedName>
        <fullName evidence="7">Zn(2)-C6 fungal-type domain-containing protein</fullName>
    </recommendedName>
</protein>
<dbReference type="InterPro" id="IPR001138">
    <property type="entry name" value="Zn2Cys6_DnaBD"/>
</dbReference>
<keyword evidence="6" id="KW-0812">Transmembrane</keyword>
<dbReference type="GeneID" id="43653353"/>
<dbReference type="InterPro" id="IPR050675">
    <property type="entry name" value="OAF3"/>
</dbReference>
<feature type="region of interest" description="Disordered" evidence="5">
    <location>
        <begin position="48"/>
        <end position="77"/>
    </location>
</feature>
<evidence type="ECO:0000256" key="4">
    <source>
        <dbReference type="ARBA" id="ARBA00023242"/>
    </source>
</evidence>
<dbReference type="GO" id="GO:0045944">
    <property type="term" value="P:positive regulation of transcription by RNA polymerase II"/>
    <property type="evidence" value="ECO:0007669"/>
    <property type="project" value="TreeGrafter"/>
</dbReference>
<dbReference type="EMBL" id="ML737864">
    <property type="protein sequence ID" value="KAE8358854.1"/>
    <property type="molecule type" value="Genomic_DNA"/>
</dbReference>
<dbReference type="PROSITE" id="PS00463">
    <property type="entry name" value="ZN2_CY6_FUNGAL_1"/>
    <property type="match status" value="1"/>
</dbReference>
<evidence type="ECO:0000259" key="7">
    <source>
        <dbReference type="PROSITE" id="PS50048"/>
    </source>
</evidence>
<organism evidence="8 9">
    <name type="scientific">Aspergillus caelatus</name>
    <dbReference type="NCBI Taxonomy" id="61420"/>
    <lineage>
        <taxon>Eukaryota</taxon>
        <taxon>Fungi</taxon>
        <taxon>Dikarya</taxon>
        <taxon>Ascomycota</taxon>
        <taxon>Pezizomycotina</taxon>
        <taxon>Eurotiomycetes</taxon>
        <taxon>Eurotiomycetidae</taxon>
        <taxon>Eurotiales</taxon>
        <taxon>Aspergillaceae</taxon>
        <taxon>Aspergillus</taxon>
        <taxon>Aspergillus subgen. Circumdati</taxon>
    </lineage>
</organism>
<evidence type="ECO:0000256" key="1">
    <source>
        <dbReference type="ARBA" id="ARBA00023015"/>
    </source>
</evidence>
<gene>
    <name evidence="8" type="ORF">BDV27DRAFT_137038</name>
</gene>
<proteinExistence type="predicted"/>
<evidence type="ECO:0000256" key="5">
    <source>
        <dbReference type="SAM" id="MobiDB-lite"/>
    </source>
</evidence>
<keyword evidence="3" id="KW-0804">Transcription</keyword>
<dbReference type="PANTHER" id="PTHR31069">
    <property type="entry name" value="OLEATE-ACTIVATED TRANSCRIPTION FACTOR 1-RELATED"/>
    <property type="match status" value="1"/>
</dbReference>
<dbReference type="GO" id="GO:0008270">
    <property type="term" value="F:zinc ion binding"/>
    <property type="evidence" value="ECO:0007669"/>
    <property type="project" value="InterPro"/>
</dbReference>
<keyword evidence="9" id="KW-1185">Reference proteome</keyword>
<keyword evidence="6" id="KW-0472">Membrane</keyword>
<keyword evidence="1" id="KW-0805">Transcription regulation</keyword>
<dbReference type="Gene3D" id="4.10.240.10">
    <property type="entry name" value="Zn(2)-C6 fungal-type DNA-binding domain"/>
    <property type="match status" value="1"/>
</dbReference>
<dbReference type="CDD" id="cd00067">
    <property type="entry name" value="GAL4"/>
    <property type="match status" value="1"/>
</dbReference>
<dbReference type="AlphaFoldDB" id="A0A5N6ZML1"/>
<dbReference type="PROSITE" id="PS50048">
    <property type="entry name" value="ZN2_CY6_FUNGAL_2"/>
    <property type="match status" value="1"/>
</dbReference>
<keyword evidence="2" id="KW-0238">DNA-binding</keyword>
<reference evidence="8 9" key="1">
    <citation type="submission" date="2019-04" db="EMBL/GenBank/DDBJ databases">
        <title>Friends and foes A comparative genomics studyof 23 Aspergillus species from section Flavi.</title>
        <authorList>
            <consortium name="DOE Joint Genome Institute"/>
            <person name="Kjaerbolling I."/>
            <person name="Vesth T."/>
            <person name="Frisvad J.C."/>
            <person name="Nybo J.L."/>
            <person name="Theobald S."/>
            <person name="Kildgaard S."/>
            <person name="Isbrandt T."/>
            <person name="Kuo A."/>
            <person name="Sato A."/>
            <person name="Lyhne E.K."/>
            <person name="Kogle M.E."/>
            <person name="Wiebenga A."/>
            <person name="Kun R.S."/>
            <person name="Lubbers R.J."/>
            <person name="Makela M.R."/>
            <person name="Barry K."/>
            <person name="Chovatia M."/>
            <person name="Clum A."/>
            <person name="Daum C."/>
            <person name="Haridas S."/>
            <person name="He G."/>
            <person name="LaButti K."/>
            <person name="Lipzen A."/>
            <person name="Mondo S."/>
            <person name="Riley R."/>
            <person name="Salamov A."/>
            <person name="Simmons B.A."/>
            <person name="Magnuson J.K."/>
            <person name="Henrissat B."/>
            <person name="Mortensen U.H."/>
            <person name="Larsen T.O."/>
            <person name="Devries R.P."/>
            <person name="Grigoriev I.V."/>
            <person name="Machida M."/>
            <person name="Baker S.E."/>
            <person name="Andersen M.R."/>
        </authorList>
    </citation>
    <scope>NUCLEOTIDE SEQUENCE [LARGE SCALE GENOMIC DNA]</scope>
    <source>
        <strain evidence="8 9">CBS 763.97</strain>
    </source>
</reference>
<evidence type="ECO:0000313" key="8">
    <source>
        <dbReference type="EMBL" id="KAE8358854.1"/>
    </source>
</evidence>
<dbReference type="GO" id="GO:0005634">
    <property type="term" value="C:nucleus"/>
    <property type="evidence" value="ECO:0007669"/>
    <property type="project" value="TreeGrafter"/>
</dbReference>
<accession>A0A5N6ZML1</accession>
<keyword evidence="6" id="KW-1133">Transmembrane helix</keyword>
<evidence type="ECO:0000256" key="6">
    <source>
        <dbReference type="SAM" id="Phobius"/>
    </source>
</evidence>
<dbReference type="RefSeq" id="XP_031921935.1">
    <property type="nucleotide sequence ID" value="XM_032068907.1"/>
</dbReference>
<keyword evidence="4" id="KW-0539">Nucleus</keyword>
<dbReference type="Pfam" id="PF00172">
    <property type="entry name" value="Zn_clus"/>
    <property type="match status" value="1"/>
</dbReference>
<feature type="transmembrane region" description="Helical" evidence="6">
    <location>
        <begin position="338"/>
        <end position="360"/>
    </location>
</feature>
<dbReference type="PANTHER" id="PTHR31069:SF12">
    <property type="entry name" value="TRANSCRIPTION FACTOR DOMAIN-CONTAINING PROTEIN"/>
    <property type="match status" value="1"/>
</dbReference>
<dbReference type="GO" id="GO:0000978">
    <property type="term" value="F:RNA polymerase II cis-regulatory region sequence-specific DNA binding"/>
    <property type="evidence" value="ECO:0007669"/>
    <property type="project" value="TreeGrafter"/>
</dbReference>
<feature type="compositionally biased region" description="Low complexity" evidence="5">
    <location>
        <begin position="68"/>
        <end position="77"/>
    </location>
</feature>
<feature type="domain" description="Zn(2)-C6 fungal-type" evidence="7">
    <location>
        <begin position="14"/>
        <end position="46"/>
    </location>
</feature>
<dbReference type="InterPro" id="IPR036864">
    <property type="entry name" value="Zn2-C6_fun-type_DNA-bd_sf"/>
</dbReference>
<dbReference type="GO" id="GO:0000981">
    <property type="term" value="F:DNA-binding transcription factor activity, RNA polymerase II-specific"/>
    <property type="evidence" value="ECO:0007669"/>
    <property type="project" value="InterPro"/>
</dbReference>
<evidence type="ECO:0000256" key="3">
    <source>
        <dbReference type="ARBA" id="ARBA00023163"/>
    </source>
</evidence>
<evidence type="ECO:0000313" key="9">
    <source>
        <dbReference type="Proteomes" id="UP000326268"/>
    </source>
</evidence>
<feature type="compositionally biased region" description="Basic and acidic residues" evidence="5">
    <location>
        <begin position="58"/>
        <end position="67"/>
    </location>
</feature>
<dbReference type="SUPFAM" id="SSF57701">
    <property type="entry name" value="Zn2/Cys6 DNA-binding domain"/>
    <property type="match status" value="1"/>
</dbReference>
<dbReference type="Proteomes" id="UP000326268">
    <property type="component" value="Unassembled WGS sequence"/>
</dbReference>